<keyword evidence="1" id="KW-0812">Transmembrane</keyword>
<dbReference type="Proteomes" id="UP000245119">
    <property type="component" value="Linkage Group LG1"/>
</dbReference>
<gene>
    <name evidence="2" type="ORF">C0Q70_00462</name>
</gene>
<keyword evidence="1" id="KW-0472">Membrane</keyword>
<sequence>MVRCGTTFVCTGPNAHCCLSHGDEICCYDYYVYQYWWFWFMWGLFLVLILICSLACYRLRRRRLVRYVVLGGSEPPAYGSVIVGHSASTVTTGYSSASHVHPVGSSGASAPVAPPAYAAAQEVSD</sequence>
<evidence type="ECO:0000313" key="3">
    <source>
        <dbReference type="Proteomes" id="UP000245119"/>
    </source>
</evidence>
<dbReference type="AlphaFoldDB" id="A0A2T7PWT3"/>
<evidence type="ECO:0000313" key="2">
    <source>
        <dbReference type="EMBL" id="PVD37860.1"/>
    </source>
</evidence>
<organism evidence="2 3">
    <name type="scientific">Pomacea canaliculata</name>
    <name type="common">Golden apple snail</name>
    <dbReference type="NCBI Taxonomy" id="400727"/>
    <lineage>
        <taxon>Eukaryota</taxon>
        <taxon>Metazoa</taxon>
        <taxon>Spiralia</taxon>
        <taxon>Lophotrochozoa</taxon>
        <taxon>Mollusca</taxon>
        <taxon>Gastropoda</taxon>
        <taxon>Caenogastropoda</taxon>
        <taxon>Architaenioglossa</taxon>
        <taxon>Ampullarioidea</taxon>
        <taxon>Ampullariidae</taxon>
        <taxon>Pomacea</taxon>
    </lineage>
</organism>
<keyword evidence="1" id="KW-1133">Transmembrane helix</keyword>
<dbReference type="EMBL" id="PZQS01000001">
    <property type="protein sequence ID" value="PVD37860.1"/>
    <property type="molecule type" value="Genomic_DNA"/>
</dbReference>
<protein>
    <recommendedName>
        <fullName evidence="4">Vesicular, overexpressed in cancer, prosurvival protein 1</fullName>
    </recommendedName>
</protein>
<name>A0A2T7PWT3_POMCA</name>
<proteinExistence type="predicted"/>
<accession>A0A2T7PWT3</accession>
<evidence type="ECO:0000256" key="1">
    <source>
        <dbReference type="SAM" id="Phobius"/>
    </source>
</evidence>
<evidence type="ECO:0008006" key="4">
    <source>
        <dbReference type="Google" id="ProtNLM"/>
    </source>
</evidence>
<feature type="transmembrane region" description="Helical" evidence="1">
    <location>
        <begin position="36"/>
        <end position="57"/>
    </location>
</feature>
<keyword evidence="3" id="KW-1185">Reference proteome</keyword>
<reference evidence="2 3" key="1">
    <citation type="submission" date="2018-04" db="EMBL/GenBank/DDBJ databases">
        <title>The genome of golden apple snail Pomacea canaliculata provides insight into stress tolerance and invasive adaptation.</title>
        <authorList>
            <person name="Liu C."/>
            <person name="Liu B."/>
            <person name="Ren Y."/>
            <person name="Zhang Y."/>
            <person name="Wang H."/>
            <person name="Li S."/>
            <person name="Jiang F."/>
            <person name="Yin L."/>
            <person name="Zhang G."/>
            <person name="Qian W."/>
            <person name="Fan W."/>
        </authorList>
    </citation>
    <scope>NUCLEOTIDE SEQUENCE [LARGE SCALE GENOMIC DNA]</scope>
    <source>
        <strain evidence="2">SZHN2017</strain>
        <tissue evidence="2">Muscle</tissue>
    </source>
</reference>
<comment type="caution">
    <text evidence="2">The sequence shown here is derived from an EMBL/GenBank/DDBJ whole genome shotgun (WGS) entry which is preliminary data.</text>
</comment>